<reference evidence="2" key="1">
    <citation type="submission" date="2020-10" db="EMBL/GenBank/DDBJ databases">
        <authorList>
            <person name="Han B."/>
            <person name="Lu T."/>
            <person name="Zhao Q."/>
            <person name="Huang X."/>
            <person name="Zhao Y."/>
        </authorList>
    </citation>
    <scope>NUCLEOTIDE SEQUENCE</scope>
</reference>
<dbReference type="GO" id="GO:0016787">
    <property type="term" value="F:hydrolase activity"/>
    <property type="evidence" value="ECO:0007669"/>
    <property type="project" value="InterPro"/>
</dbReference>
<proteinExistence type="predicted"/>
<evidence type="ECO:0000259" key="1">
    <source>
        <dbReference type="Pfam" id="PF07859"/>
    </source>
</evidence>
<dbReference type="InterPro" id="IPR050466">
    <property type="entry name" value="Carboxylest/Gibb_receptor"/>
</dbReference>
<dbReference type="Gene3D" id="3.40.50.1820">
    <property type="entry name" value="alpha/beta hydrolase"/>
    <property type="match status" value="2"/>
</dbReference>
<organism evidence="2 3">
    <name type="scientific">Miscanthus lutarioriparius</name>
    <dbReference type="NCBI Taxonomy" id="422564"/>
    <lineage>
        <taxon>Eukaryota</taxon>
        <taxon>Viridiplantae</taxon>
        <taxon>Streptophyta</taxon>
        <taxon>Embryophyta</taxon>
        <taxon>Tracheophyta</taxon>
        <taxon>Spermatophyta</taxon>
        <taxon>Magnoliopsida</taxon>
        <taxon>Liliopsida</taxon>
        <taxon>Poales</taxon>
        <taxon>Poaceae</taxon>
        <taxon>PACMAD clade</taxon>
        <taxon>Panicoideae</taxon>
        <taxon>Andropogonodae</taxon>
        <taxon>Andropogoneae</taxon>
        <taxon>Saccharinae</taxon>
        <taxon>Miscanthus</taxon>
    </lineage>
</organism>
<dbReference type="AlphaFoldDB" id="A0A811R696"/>
<dbReference type="Pfam" id="PF07859">
    <property type="entry name" value="Abhydrolase_3"/>
    <property type="match status" value="2"/>
</dbReference>
<sequence length="332" mass="35652">MAYDDDVAALRYLDANADSLPAAHVPVDLSSCFLVGDSAGGNITHHVSQRWAAASASASLPANLRITGAVLIQPFFGGEERTVAEVALDGVSAPSVAGTDHYWREFLPEGATWDHEAARVCGEGVELADALAMPPGGGFHQLGRGHAGEATEADVEHGRRGLRVEPLKAATVLQEQAARGRWRELVERADVEHGHAKVSPERRELAGLERIHGVEDEAQGGRHSRHYTGNHLAYYAVIGSGGGRKVPDVQGAQALPERSLAGAVHGEDVLKDWQARYVEELRGKGKPVRVVEYPDAVHGFHAFPELADSGKFVEEINLFVQDHSSTNTKRAV</sequence>
<protein>
    <recommendedName>
        <fullName evidence="1">Alpha/beta hydrolase fold-3 domain-containing protein</fullName>
    </recommendedName>
</protein>
<dbReference type="InterPro" id="IPR013094">
    <property type="entry name" value="AB_hydrolase_3"/>
</dbReference>
<dbReference type="InterPro" id="IPR029058">
    <property type="entry name" value="AB_hydrolase_fold"/>
</dbReference>
<gene>
    <name evidence="2" type="ORF">NCGR_LOCUS48902</name>
</gene>
<comment type="caution">
    <text evidence="2">The sequence shown here is derived from an EMBL/GenBank/DDBJ whole genome shotgun (WGS) entry which is preliminary data.</text>
</comment>
<dbReference type="SUPFAM" id="SSF53474">
    <property type="entry name" value="alpha/beta-Hydrolases"/>
    <property type="match status" value="1"/>
</dbReference>
<evidence type="ECO:0000313" key="2">
    <source>
        <dbReference type="EMBL" id="CAD6265597.1"/>
    </source>
</evidence>
<dbReference type="OrthoDB" id="408631at2759"/>
<accession>A0A811R696</accession>
<dbReference type="PANTHER" id="PTHR23024">
    <property type="entry name" value="ARYLACETAMIDE DEACETYLASE"/>
    <property type="match status" value="1"/>
</dbReference>
<dbReference type="PANTHER" id="PTHR23024:SF538">
    <property type="entry name" value="OS07G0643100 PROTEIN"/>
    <property type="match status" value="1"/>
</dbReference>
<feature type="domain" description="Alpha/beta hydrolase fold-3" evidence="1">
    <location>
        <begin position="264"/>
        <end position="301"/>
    </location>
</feature>
<keyword evidence="3" id="KW-1185">Reference proteome</keyword>
<feature type="domain" description="Alpha/beta hydrolase fold-3" evidence="1">
    <location>
        <begin position="2"/>
        <end position="122"/>
    </location>
</feature>
<dbReference type="EMBL" id="CAJGYO010000013">
    <property type="protein sequence ID" value="CAD6265597.1"/>
    <property type="molecule type" value="Genomic_DNA"/>
</dbReference>
<dbReference type="Proteomes" id="UP000604825">
    <property type="component" value="Unassembled WGS sequence"/>
</dbReference>
<evidence type="ECO:0000313" key="3">
    <source>
        <dbReference type="Proteomes" id="UP000604825"/>
    </source>
</evidence>
<name>A0A811R696_9POAL</name>